<dbReference type="InterPro" id="IPR042491">
    <property type="entry name" value="Vps35_C"/>
</dbReference>
<reference evidence="9 10" key="1">
    <citation type="submission" date="2021-04" db="EMBL/GenBank/DDBJ databases">
        <authorList>
            <person name="Bliznina A."/>
        </authorList>
    </citation>
    <scope>NUCLEOTIDE SEQUENCE [LARGE SCALE GENOMIC DNA]</scope>
</reference>
<evidence type="ECO:0000256" key="2">
    <source>
        <dbReference type="ARBA" id="ARBA00006536"/>
    </source>
</evidence>
<evidence type="ECO:0000256" key="3">
    <source>
        <dbReference type="ARBA" id="ARBA00022448"/>
    </source>
</evidence>
<dbReference type="EMBL" id="OU015567">
    <property type="protein sequence ID" value="CAG5112113.1"/>
    <property type="molecule type" value="Genomic_DNA"/>
</dbReference>
<dbReference type="PIRSF" id="PIRSF009375">
    <property type="entry name" value="Retromer_Vps35"/>
    <property type="match status" value="1"/>
</dbReference>
<organism evidence="9 10">
    <name type="scientific">Oikopleura dioica</name>
    <name type="common">Tunicate</name>
    <dbReference type="NCBI Taxonomy" id="34765"/>
    <lineage>
        <taxon>Eukaryota</taxon>
        <taxon>Metazoa</taxon>
        <taxon>Chordata</taxon>
        <taxon>Tunicata</taxon>
        <taxon>Appendicularia</taxon>
        <taxon>Copelata</taxon>
        <taxon>Oikopleuridae</taxon>
        <taxon>Oikopleura</taxon>
    </lineage>
</organism>
<protein>
    <recommendedName>
        <fullName evidence="6">Vacuolar protein sorting-associated protein 35</fullName>
    </recommendedName>
</protein>
<feature type="compositionally biased region" description="Acidic residues" evidence="8">
    <location>
        <begin position="793"/>
        <end position="809"/>
    </location>
</feature>
<name>A0ABN7T2T6_OIKDI</name>
<evidence type="ECO:0000256" key="4">
    <source>
        <dbReference type="ARBA" id="ARBA00022927"/>
    </source>
</evidence>
<keyword evidence="4 6" id="KW-0653">Protein transport</keyword>
<keyword evidence="5" id="KW-0472">Membrane</keyword>
<comment type="function">
    <text evidence="6">Plays a role in vesicular protein sorting.</text>
</comment>
<evidence type="ECO:0000256" key="1">
    <source>
        <dbReference type="ARBA" id="ARBA00004170"/>
    </source>
</evidence>
<dbReference type="PANTHER" id="PTHR11099">
    <property type="entry name" value="VACUOLAR SORTING PROTEIN 35"/>
    <property type="match status" value="1"/>
</dbReference>
<accession>A0ABN7T2T6</accession>
<dbReference type="Gene3D" id="1.25.40.660">
    <property type="entry name" value="Vacuolar protein sorting-associated protein 35, helical subcomplex Vps35-C"/>
    <property type="match status" value="1"/>
</dbReference>
<feature type="region of interest" description="Disordered" evidence="8">
    <location>
        <begin position="771"/>
        <end position="809"/>
    </location>
</feature>
<evidence type="ECO:0000256" key="8">
    <source>
        <dbReference type="SAM" id="MobiDB-lite"/>
    </source>
</evidence>
<sequence length="809" mass="90568">MGAVDDKTIKVPLSDSLQNVKHDAFQMKKQLDELNIDEALNHAATMLQHLQKAYYTPKEYNELFLTVTNELRMVDVMLKDAFEKDAGMAGGEMYEKVQYNPSILPRLYLMVTVGTAMVKTQPELTKAVLDDLVEMSRGVQHPLRGIFLRNYLLQSMRQILPDTAPNQEDPREACVTDSVELLLKNFAEMNKLWVRMQHQGLQRDAPARTAERKEIRNLVGTNLVRISQLDNLTVETYCDKVLPEILTQIVNCRDPLAQTYLMESIIQVFPDEYHLDTMKPFLKAVGDLHTQVNVKNIVNALVDRLSNFATNNEGTLSGKDGDVFSVFSGALGEIIGGRNGLALENVLGMQIPLIQLALTCYKSEPDFINKILHTTAEMVATYLEKNNLTSIPSSSPASRETVALMKLPITVYAADGAPLRILELSNFGDAFGIMANETKKIVATFILEKIMEAEASIDLDHFDAALTVVKCLYNSDTDQPDSEDLDLAARFALLLDNSSPKDNFEMTIRLSEEFSNADTGVKSFLLPTIFARFCQIGRDCSSENPDISKEAFSKAHELVQTLADSELPLISIRLYLQGAASIQHCNFDGSVDLCYEFFTQAFVIYEEEICDSKEQVAALQQLTSTLLKVECFKEEEHASLRSQCVLAASRLLRKADQARAILWTSHVFWSSKVLSPDAKESSELRNEKKVVDQLKKASKTAEKCLEALLRQQLYIEILEKAHFYISDGLENADLQTLADSMSQKIKEKQAETQANADAEKLAAHFEELEIKMKGPSPQVESQGEESAVSDEVNQPEEEAPEESVENNEE</sequence>
<feature type="coiled-coil region" evidence="7">
    <location>
        <begin position="691"/>
        <end position="751"/>
    </location>
</feature>
<dbReference type="Proteomes" id="UP001158576">
    <property type="component" value="Chromosome 2"/>
</dbReference>
<comment type="similarity">
    <text evidence="2 6">Belongs to the VPS35 family.</text>
</comment>
<keyword evidence="10" id="KW-1185">Reference proteome</keyword>
<dbReference type="PANTHER" id="PTHR11099:SF0">
    <property type="entry name" value="VACUOLAR PROTEIN SORTING-ASSOCIATED PROTEIN 35"/>
    <property type="match status" value="1"/>
</dbReference>
<gene>
    <name evidence="9" type="ORF">OKIOD_LOCUS15131</name>
</gene>
<evidence type="ECO:0000313" key="9">
    <source>
        <dbReference type="EMBL" id="CAG5112113.1"/>
    </source>
</evidence>
<dbReference type="InterPro" id="IPR005378">
    <property type="entry name" value="Vps35"/>
</dbReference>
<proteinExistence type="inferred from homology"/>
<comment type="subcellular location">
    <subcellularLocation>
        <location evidence="1">Membrane</location>
        <topology evidence="1">Peripheral membrane protein</topology>
    </subcellularLocation>
</comment>
<evidence type="ECO:0000256" key="7">
    <source>
        <dbReference type="SAM" id="Coils"/>
    </source>
</evidence>
<dbReference type="Pfam" id="PF03635">
    <property type="entry name" value="Vps35"/>
    <property type="match status" value="1"/>
</dbReference>
<keyword evidence="3 6" id="KW-0813">Transport</keyword>
<evidence type="ECO:0000313" key="10">
    <source>
        <dbReference type="Proteomes" id="UP001158576"/>
    </source>
</evidence>
<evidence type="ECO:0000256" key="6">
    <source>
        <dbReference type="PIRNR" id="PIRNR009375"/>
    </source>
</evidence>
<evidence type="ECO:0000256" key="5">
    <source>
        <dbReference type="ARBA" id="ARBA00023136"/>
    </source>
</evidence>
<keyword evidence="7" id="KW-0175">Coiled coil</keyword>